<sequence length="455" mass="49450">MRQKMRWAVSLGAVSGALFFGQMALGQTIAGSLRPELRPDGAVVSRAAATPLIALDNTSVSRPKLRPAKAPPKTSLAVEPSAKDPGFQKWLGGLRARAAAQGIDANVFERAFRGVRYDPDVIKRDRNQSEFTKTIWDYLDSAASESRIENGKAALREHGRTLDAIEARYRVPKEVVVAVWGLESNYGTFRGKNDVIQSLATLAYDGRRGAFFEEQMIAALKILQSGDTAPRNMTGSWAGAMGHTQFIPTSYLDYAVDFTGDGKRDIWSDDPTDALASTAAYLAKFGWVSGQPWGVEVKLPRSFDFASANRKVTRMPSEWARLGVTGVDGKAVPDYGSASILLPAGSQGVAFMIFKNFSVIERYNAADAYVIGVGHLSDRIGGGPEFTANWPRGDRALSFVERKEMQKRLTAAGFDTQGVDGKIGPKTLEAVRGFQRARGLTPDGYASLSLLKTLR</sequence>
<reference evidence="4 5" key="1">
    <citation type="submission" date="2024-08" db="EMBL/GenBank/DDBJ databases">
        <title>Tateyamaria sp. nov., isolated from marine algae.</title>
        <authorList>
            <person name="Choi B.J."/>
            <person name="Kim J.M."/>
            <person name="Lee J.K."/>
            <person name="Choi D.G."/>
            <person name="Bayburt H."/>
            <person name="Baek J.H."/>
            <person name="Han D.M."/>
            <person name="Jeon C.O."/>
        </authorList>
    </citation>
    <scope>NUCLEOTIDE SEQUENCE [LARGE SCALE GENOMIC DNA]</scope>
    <source>
        <strain evidence="4 5">KMU-156</strain>
    </source>
</reference>
<dbReference type="Pfam" id="PF13406">
    <property type="entry name" value="SLT_2"/>
    <property type="match status" value="1"/>
</dbReference>
<feature type="region of interest" description="Disordered" evidence="1">
    <location>
        <begin position="62"/>
        <end position="81"/>
    </location>
</feature>
<dbReference type="RefSeq" id="WP_407591296.1">
    <property type="nucleotide sequence ID" value="NZ_JBHDIY010000002.1"/>
</dbReference>
<dbReference type="InterPro" id="IPR023346">
    <property type="entry name" value="Lysozyme-like_dom_sf"/>
</dbReference>
<feature type="domain" description="Peptidoglycan binding-like" evidence="2">
    <location>
        <begin position="401"/>
        <end position="453"/>
    </location>
</feature>
<evidence type="ECO:0000259" key="2">
    <source>
        <dbReference type="Pfam" id="PF01471"/>
    </source>
</evidence>
<evidence type="ECO:0000313" key="5">
    <source>
        <dbReference type="Proteomes" id="UP001627408"/>
    </source>
</evidence>
<organism evidence="4 5">
    <name type="scientific">Tateyamaria armeniaca</name>
    <dbReference type="NCBI Taxonomy" id="2518930"/>
    <lineage>
        <taxon>Bacteria</taxon>
        <taxon>Pseudomonadati</taxon>
        <taxon>Pseudomonadota</taxon>
        <taxon>Alphaproteobacteria</taxon>
        <taxon>Rhodobacterales</taxon>
        <taxon>Roseobacteraceae</taxon>
        <taxon>Tateyamaria</taxon>
    </lineage>
</organism>
<name>A0ABW8UU16_9RHOB</name>
<dbReference type="SUPFAM" id="SSF53955">
    <property type="entry name" value="Lysozyme-like"/>
    <property type="match status" value="1"/>
</dbReference>
<dbReference type="NCBIfam" id="TIGR02283">
    <property type="entry name" value="MltB_2"/>
    <property type="match status" value="1"/>
</dbReference>
<dbReference type="InterPro" id="IPR031304">
    <property type="entry name" value="SLT_2"/>
</dbReference>
<dbReference type="InterPro" id="IPR002477">
    <property type="entry name" value="Peptidoglycan-bd-like"/>
</dbReference>
<dbReference type="InterPro" id="IPR043426">
    <property type="entry name" value="MltB-like"/>
</dbReference>
<dbReference type="Gene3D" id="1.10.530.10">
    <property type="match status" value="1"/>
</dbReference>
<dbReference type="InterPro" id="IPR011970">
    <property type="entry name" value="MltB_2"/>
</dbReference>
<dbReference type="Gene3D" id="1.10.101.10">
    <property type="entry name" value="PGBD-like superfamily/PGBD"/>
    <property type="match status" value="1"/>
</dbReference>
<protein>
    <submittedName>
        <fullName evidence="4">Lytic murein transglycosylase</fullName>
    </submittedName>
</protein>
<dbReference type="Pfam" id="PF01471">
    <property type="entry name" value="PG_binding_1"/>
    <property type="match status" value="1"/>
</dbReference>
<evidence type="ECO:0000259" key="3">
    <source>
        <dbReference type="Pfam" id="PF13406"/>
    </source>
</evidence>
<evidence type="ECO:0000313" key="4">
    <source>
        <dbReference type="EMBL" id="MFL4469451.1"/>
    </source>
</evidence>
<dbReference type="PANTHER" id="PTHR30163">
    <property type="entry name" value="MEMBRANE-BOUND LYTIC MUREIN TRANSGLYCOSYLASE B"/>
    <property type="match status" value="1"/>
</dbReference>
<gene>
    <name evidence="4" type="ORF">ACERZ8_06035</name>
</gene>
<proteinExistence type="predicted"/>
<dbReference type="EMBL" id="JBHDIY010000002">
    <property type="protein sequence ID" value="MFL4469451.1"/>
    <property type="molecule type" value="Genomic_DNA"/>
</dbReference>
<dbReference type="Proteomes" id="UP001627408">
    <property type="component" value="Unassembled WGS sequence"/>
</dbReference>
<dbReference type="CDD" id="cd13399">
    <property type="entry name" value="Slt35-like"/>
    <property type="match status" value="1"/>
</dbReference>
<dbReference type="InterPro" id="IPR036366">
    <property type="entry name" value="PGBDSf"/>
</dbReference>
<accession>A0ABW8UU16</accession>
<comment type="caution">
    <text evidence="4">The sequence shown here is derived from an EMBL/GenBank/DDBJ whole genome shotgun (WGS) entry which is preliminary data.</text>
</comment>
<dbReference type="SUPFAM" id="SSF47090">
    <property type="entry name" value="PGBD-like"/>
    <property type="match status" value="1"/>
</dbReference>
<feature type="domain" description="Transglycosylase SLT" evidence="3">
    <location>
        <begin position="87"/>
        <end position="378"/>
    </location>
</feature>
<dbReference type="PANTHER" id="PTHR30163:SF8">
    <property type="entry name" value="LYTIC MUREIN TRANSGLYCOSYLASE"/>
    <property type="match status" value="1"/>
</dbReference>
<evidence type="ECO:0000256" key="1">
    <source>
        <dbReference type="SAM" id="MobiDB-lite"/>
    </source>
</evidence>
<keyword evidence="5" id="KW-1185">Reference proteome</keyword>
<dbReference type="Gene3D" id="1.10.8.350">
    <property type="entry name" value="Bacterial muramidase"/>
    <property type="match status" value="1"/>
</dbReference>
<dbReference type="InterPro" id="IPR036365">
    <property type="entry name" value="PGBD-like_sf"/>
</dbReference>